<feature type="domain" description="ATP-grasp" evidence="5">
    <location>
        <begin position="157"/>
        <end position="365"/>
    </location>
</feature>
<name>C1F6E1_ACIC5</name>
<dbReference type="Proteomes" id="UP000002207">
    <property type="component" value="Chromosome"/>
</dbReference>
<dbReference type="InterPro" id="IPR011761">
    <property type="entry name" value="ATP-grasp"/>
</dbReference>
<dbReference type="GO" id="GO:0046872">
    <property type="term" value="F:metal ion binding"/>
    <property type="evidence" value="ECO:0007669"/>
    <property type="project" value="InterPro"/>
</dbReference>
<organism evidence="6 7">
    <name type="scientific">Acidobacterium capsulatum (strain ATCC 51196 / DSM 11244 / BCRC 80197 / JCM 7670 / NBRC 15755 / NCIMB 13165 / 161)</name>
    <dbReference type="NCBI Taxonomy" id="240015"/>
    <lineage>
        <taxon>Bacteria</taxon>
        <taxon>Pseudomonadati</taxon>
        <taxon>Acidobacteriota</taxon>
        <taxon>Terriglobia</taxon>
        <taxon>Terriglobales</taxon>
        <taxon>Acidobacteriaceae</taxon>
        <taxon>Acidobacterium</taxon>
    </lineage>
</organism>
<keyword evidence="7" id="KW-1185">Reference proteome</keyword>
<dbReference type="Gene3D" id="3.30.470.20">
    <property type="entry name" value="ATP-grasp fold, B domain"/>
    <property type="match status" value="1"/>
</dbReference>
<dbReference type="InterPro" id="IPR052032">
    <property type="entry name" value="ATP-dep_AA_Ligase"/>
</dbReference>
<dbReference type="STRING" id="240015.ACP_3375"/>
<dbReference type="PANTHER" id="PTHR43585:SF2">
    <property type="entry name" value="ATP-GRASP ENZYME FSQD"/>
    <property type="match status" value="1"/>
</dbReference>
<evidence type="ECO:0000313" key="7">
    <source>
        <dbReference type="Proteomes" id="UP000002207"/>
    </source>
</evidence>
<dbReference type="eggNOG" id="COG3919">
    <property type="taxonomic scope" value="Bacteria"/>
</dbReference>
<evidence type="ECO:0000256" key="2">
    <source>
        <dbReference type="ARBA" id="ARBA00022741"/>
    </source>
</evidence>
<dbReference type="Pfam" id="PF02786">
    <property type="entry name" value="CPSase_L_D2"/>
    <property type="match status" value="1"/>
</dbReference>
<dbReference type="InterPro" id="IPR005479">
    <property type="entry name" value="CPAse_ATP-bd"/>
</dbReference>
<accession>C1F6E1</accession>
<protein>
    <recommendedName>
        <fullName evidence="5">ATP-grasp domain-containing protein</fullName>
    </recommendedName>
</protein>
<dbReference type="SUPFAM" id="SSF56059">
    <property type="entry name" value="Glutathione synthetase ATP-binding domain-like"/>
    <property type="match status" value="1"/>
</dbReference>
<dbReference type="InParanoid" id="C1F6E1"/>
<keyword evidence="2 4" id="KW-0547">Nucleotide-binding</keyword>
<evidence type="ECO:0000256" key="1">
    <source>
        <dbReference type="ARBA" id="ARBA00022598"/>
    </source>
</evidence>
<dbReference type="AlphaFoldDB" id="C1F6E1"/>
<evidence type="ECO:0000256" key="3">
    <source>
        <dbReference type="ARBA" id="ARBA00022840"/>
    </source>
</evidence>
<evidence type="ECO:0000313" key="6">
    <source>
        <dbReference type="EMBL" id="ACO33297.1"/>
    </source>
</evidence>
<gene>
    <name evidence="6" type="ordered locus">ACP_3375</name>
</gene>
<dbReference type="Gene3D" id="3.30.1490.20">
    <property type="entry name" value="ATP-grasp fold, A domain"/>
    <property type="match status" value="1"/>
</dbReference>
<dbReference type="PANTHER" id="PTHR43585">
    <property type="entry name" value="FUMIPYRROLE BIOSYNTHESIS PROTEIN C"/>
    <property type="match status" value="1"/>
</dbReference>
<proteinExistence type="predicted"/>
<dbReference type="KEGG" id="aca:ACP_3375"/>
<keyword evidence="3 4" id="KW-0067">ATP-binding</keyword>
<evidence type="ECO:0000259" key="5">
    <source>
        <dbReference type="PROSITE" id="PS50975"/>
    </source>
</evidence>
<dbReference type="HOGENOM" id="CLU_054359_0_0_0"/>
<dbReference type="EMBL" id="CP001472">
    <property type="protein sequence ID" value="ACO33297.1"/>
    <property type="molecule type" value="Genomic_DNA"/>
</dbReference>
<reference evidence="6 7" key="1">
    <citation type="journal article" date="2009" name="Appl. Environ. Microbiol.">
        <title>Three genomes from the phylum Acidobacteria provide insight into the lifestyles of these microorganisms in soils.</title>
        <authorList>
            <person name="Ward N.L."/>
            <person name="Challacombe J.F."/>
            <person name="Janssen P.H."/>
            <person name="Henrissat B."/>
            <person name="Coutinho P.M."/>
            <person name="Wu M."/>
            <person name="Xie G."/>
            <person name="Haft D.H."/>
            <person name="Sait M."/>
            <person name="Badger J."/>
            <person name="Barabote R.D."/>
            <person name="Bradley B."/>
            <person name="Brettin T.S."/>
            <person name="Brinkac L.M."/>
            <person name="Bruce D."/>
            <person name="Creasy T."/>
            <person name="Daugherty S.C."/>
            <person name="Davidsen T.M."/>
            <person name="DeBoy R.T."/>
            <person name="Detter J.C."/>
            <person name="Dodson R.J."/>
            <person name="Durkin A.S."/>
            <person name="Ganapathy A."/>
            <person name="Gwinn-Giglio M."/>
            <person name="Han C.S."/>
            <person name="Khouri H."/>
            <person name="Kiss H."/>
            <person name="Kothari S.P."/>
            <person name="Madupu R."/>
            <person name="Nelson K.E."/>
            <person name="Nelson W.C."/>
            <person name="Paulsen I."/>
            <person name="Penn K."/>
            <person name="Ren Q."/>
            <person name="Rosovitz M.J."/>
            <person name="Selengut J.D."/>
            <person name="Shrivastava S."/>
            <person name="Sullivan S.A."/>
            <person name="Tapia R."/>
            <person name="Thompson L.S."/>
            <person name="Watkins K.L."/>
            <person name="Yang Q."/>
            <person name="Yu C."/>
            <person name="Zafar N."/>
            <person name="Zhou L."/>
            <person name="Kuske C.R."/>
        </authorList>
    </citation>
    <scope>NUCLEOTIDE SEQUENCE [LARGE SCALE GENOMIC DNA]</scope>
    <source>
        <strain evidence="7">ATCC 51196 / DSM 11244 / BCRC 80197 / JCM 7670 / NBRC 15755 / NCIMB 13165 / 161</strain>
    </source>
</reference>
<dbReference type="PROSITE" id="PS50975">
    <property type="entry name" value="ATP_GRASP"/>
    <property type="match status" value="1"/>
</dbReference>
<keyword evidence="1" id="KW-0436">Ligase</keyword>
<evidence type="ECO:0000256" key="4">
    <source>
        <dbReference type="PROSITE-ProRule" id="PRU00409"/>
    </source>
</evidence>
<dbReference type="GO" id="GO:0005524">
    <property type="term" value="F:ATP binding"/>
    <property type="evidence" value="ECO:0007669"/>
    <property type="project" value="UniProtKB-UniRule"/>
</dbReference>
<dbReference type="OrthoDB" id="9149376at2"/>
<sequence>MQTALTATYTDFEIEVYETVTRLPPRPARLRKERNLPMEPLILLVNTNPGFGSARLALSWLQMGARVEAVAPAVHPVRKVRGVRRVHRYRGSRPLTSLREALAAARPDLVIPCDDLARTYLNTLRASRHDAEWHELIEKSLGDSAHYEVFTNRTAVIATAKRAGVAVADSVELSSIDALPAAMEQMGLPAVLKSDQTAGGTGVRMVSSVAEAQAAFPRMSAPPSVARIVKRALLDKDTNLVPRFVRQNRSAMHLQRFVKGKIATASAACWRGELLAVVCVEVLETREDRGPAAVVKMIDHPQMKASVAAMVRALGVSGFCGLDFMIEEETGTARLIEMNARAAQMHHLRLGPGRNPVAAVYAALTGNAPRVAEERIALDTVALFPNAWLAPNADEYLQAAWQDVPWEEPALVEFGVRMKQAQNRFSFTYADLARLKASIGGRFRLRHAWNS</sequence>
<dbReference type="InterPro" id="IPR013815">
    <property type="entry name" value="ATP_grasp_subdomain_1"/>
</dbReference>
<dbReference type="GO" id="GO:0016874">
    <property type="term" value="F:ligase activity"/>
    <property type="evidence" value="ECO:0007669"/>
    <property type="project" value="UniProtKB-KW"/>
</dbReference>